<gene>
    <name evidence="2" type="ORF">MPIPNATIZW_LOCUS4564</name>
</gene>
<evidence type="ECO:0000256" key="1">
    <source>
        <dbReference type="SAM" id="MobiDB-lite"/>
    </source>
</evidence>
<accession>A0ABN9ZEB3</accession>
<name>A0ABN9ZEB3_PIPNA</name>
<keyword evidence="3" id="KW-1185">Reference proteome</keyword>
<dbReference type="EMBL" id="OY882871">
    <property type="protein sequence ID" value="CAK6436258.1"/>
    <property type="molecule type" value="Genomic_DNA"/>
</dbReference>
<feature type="region of interest" description="Disordered" evidence="1">
    <location>
        <begin position="1"/>
        <end position="45"/>
    </location>
</feature>
<evidence type="ECO:0000313" key="2">
    <source>
        <dbReference type="EMBL" id="CAK6436258.1"/>
    </source>
</evidence>
<dbReference type="Proteomes" id="UP001314169">
    <property type="component" value="Chromosome 14"/>
</dbReference>
<reference evidence="2" key="1">
    <citation type="submission" date="2023-12" db="EMBL/GenBank/DDBJ databases">
        <authorList>
            <person name="Brown T."/>
        </authorList>
    </citation>
    <scope>NUCLEOTIDE SEQUENCE</scope>
</reference>
<protein>
    <submittedName>
        <fullName evidence="2">Uncharacterized protein</fullName>
    </submittedName>
</protein>
<proteinExistence type="predicted"/>
<evidence type="ECO:0000313" key="3">
    <source>
        <dbReference type="Proteomes" id="UP001314169"/>
    </source>
</evidence>
<organism evidence="2 3">
    <name type="scientific">Pipistrellus nathusii</name>
    <name type="common">Nathusius' pipistrelle</name>
    <dbReference type="NCBI Taxonomy" id="59473"/>
    <lineage>
        <taxon>Eukaryota</taxon>
        <taxon>Metazoa</taxon>
        <taxon>Chordata</taxon>
        <taxon>Craniata</taxon>
        <taxon>Vertebrata</taxon>
        <taxon>Euteleostomi</taxon>
        <taxon>Mammalia</taxon>
        <taxon>Eutheria</taxon>
        <taxon>Laurasiatheria</taxon>
        <taxon>Chiroptera</taxon>
        <taxon>Yangochiroptera</taxon>
        <taxon>Vespertilionidae</taxon>
        <taxon>Pipistrellus</taxon>
    </lineage>
</organism>
<sequence>MRPLGSIGVAELREPGLPLTEDTTPSTSEDAQAVREEPAEAVETPGPSWCWLCRSSPCGSRAQPERGRETHGEKRGCERETLIDCLQ</sequence>
<feature type="compositionally biased region" description="Polar residues" evidence="1">
    <location>
        <begin position="21"/>
        <end position="30"/>
    </location>
</feature>